<feature type="compositionally biased region" description="Polar residues" evidence="1">
    <location>
        <begin position="93"/>
        <end position="104"/>
    </location>
</feature>
<gene>
    <name evidence="2" type="ORF">RCL2_000826600</name>
</gene>
<evidence type="ECO:0000313" key="3">
    <source>
        <dbReference type="Proteomes" id="UP000615446"/>
    </source>
</evidence>
<dbReference type="Proteomes" id="UP000615446">
    <property type="component" value="Unassembled WGS sequence"/>
</dbReference>
<dbReference type="EMBL" id="BLAL01000053">
    <property type="protein sequence ID" value="GES81006.1"/>
    <property type="molecule type" value="Genomic_DNA"/>
</dbReference>
<evidence type="ECO:0000256" key="1">
    <source>
        <dbReference type="SAM" id="MobiDB-lite"/>
    </source>
</evidence>
<comment type="caution">
    <text evidence="2">The sequence shown here is derived from an EMBL/GenBank/DDBJ whole genome shotgun (WGS) entry which is preliminary data.</text>
</comment>
<proteinExistence type="predicted"/>
<dbReference type="AlphaFoldDB" id="A0A8H3QIW6"/>
<feature type="compositionally biased region" description="Polar residues" evidence="1">
    <location>
        <begin position="1"/>
        <end position="48"/>
    </location>
</feature>
<name>A0A8H3QIW6_9GLOM</name>
<feature type="compositionally biased region" description="Basic and acidic residues" evidence="1">
    <location>
        <begin position="50"/>
        <end position="63"/>
    </location>
</feature>
<sequence>MSDSTPSLVSTKNASPSMRASHRNCTSCTKSKSLNTTVNTANTENSHINRIKDDQEDPIKNDDASISISPLQPSTPKRDDELSTTSLHRETNNLECSSTKNTQKSINKLETSIPIPQKIEISTTIIEKNSSGIDDENGEDGK</sequence>
<accession>A0A8H3QIW6</accession>
<evidence type="ECO:0000313" key="2">
    <source>
        <dbReference type="EMBL" id="GES81006.1"/>
    </source>
</evidence>
<feature type="region of interest" description="Disordered" evidence="1">
    <location>
        <begin position="1"/>
        <end position="104"/>
    </location>
</feature>
<organism evidence="2 3">
    <name type="scientific">Rhizophagus clarus</name>
    <dbReference type="NCBI Taxonomy" id="94130"/>
    <lineage>
        <taxon>Eukaryota</taxon>
        <taxon>Fungi</taxon>
        <taxon>Fungi incertae sedis</taxon>
        <taxon>Mucoromycota</taxon>
        <taxon>Glomeromycotina</taxon>
        <taxon>Glomeromycetes</taxon>
        <taxon>Glomerales</taxon>
        <taxon>Glomeraceae</taxon>
        <taxon>Rhizophagus</taxon>
    </lineage>
</organism>
<protein>
    <submittedName>
        <fullName evidence="2">Uncharacterized protein</fullName>
    </submittedName>
</protein>
<reference evidence="2" key="1">
    <citation type="submission" date="2019-10" db="EMBL/GenBank/DDBJ databases">
        <title>Conservation and host-specific expression of non-tandemly repeated heterogenous ribosome RNA gene in arbuscular mycorrhizal fungi.</title>
        <authorList>
            <person name="Maeda T."/>
            <person name="Kobayashi Y."/>
            <person name="Nakagawa T."/>
            <person name="Ezawa T."/>
            <person name="Yamaguchi K."/>
            <person name="Bino T."/>
            <person name="Nishimoto Y."/>
            <person name="Shigenobu S."/>
            <person name="Kawaguchi M."/>
        </authorList>
    </citation>
    <scope>NUCLEOTIDE SEQUENCE</scope>
    <source>
        <strain evidence="2">HR1</strain>
    </source>
</reference>
<feature type="compositionally biased region" description="Basic and acidic residues" evidence="1">
    <location>
        <begin position="76"/>
        <end position="92"/>
    </location>
</feature>
<feature type="compositionally biased region" description="Polar residues" evidence="1">
    <location>
        <begin position="64"/>
        <end position="75"/>
    </location>
</feature>